<evidence type="ECO:0000313" key="3">
    <source>
        <dbReference type="EMBL" id="MBB5515243.1"/>
    </source>
</evidence>
<dbReference type="PANTHER" id="PTHR43593">
    <property type="match status" value="1"/>
</dbReference>
<comment type="caution">
    <text evidence="3">The sequence shown here is derived from an EMBL/GenBank/DDBJ whole genome shotgun (WGS) entry which is preliminary data.</text>
</comment>
<dbReference type="Pfam" id="PF02894">
    <property type="entry name" value="GFO_IDH_MocA_C"/>
    <property type="match status" value="1"/>
</dbReference>
<evidence type="ECO:0000313" key="4">
    <source>
        <dbReference type="Proteomes" id="UP000553766"/>
    </source>
</evidence>
<dbReference type="Gene3D" id="3.30.360.10">
    <property type="entry name" value="Dihydrodipicolinate Reductase, domain 2"/>
    <property type="match status" value="1"/>
</dbReference>
<accession>A0A840WMA0</accession>
<dbReference type="RefSeq" id="WP_184009627.1">
    <property type="nucleotide sequence ID" value="NZ_JACIJS010000003.1"/>
</dbReference>
<sequence length="366" mass="40384">MVRYGIIGAGMMGQEHIRNIALLEDARVTAFSDPDPNMSAASEGLSGGQRFVHHQELIDSGLCDALVIAAPNHLHLPILRDVLKSDLPVLCEKPMGITVAECQEIEALCAGRAAPMWIAMEYRYMPPVQRLIEEVRKGTAGEIKMMAIREHRFPFLHKVGDWNRFNAQTGGTLVEKCCHFFDLMRLVLQAEPVRVYASGAADINHADESYDGRRPDILDNAYVVVDFDGGQRAMLDLCMFAEGSEWQEVISVTGPKARIDAKVPGPARFSPNGQERKSRIVISDRATKRPVWEDIEVDGRILHAGDHHGSTFYQHQRFQQVVLGNAQPEVTVRDGLIAVAVGAAAEESVRTGQAITLPNFHMKGAA</sequence>
<evidence type="ECO:0000259" key="1">
    <source>
        <dbReference type="Pfam" id="PF01408"/>
    </source>
</evidence>
<reference evidence="3 4" key="1">
    <citation type="submission" date="2020-08" db="EMBL/GenBank/DDBJ databases">
        <title>Genomic Encyclopedia of Type Strains, Phase IV (KMG-IV): sequencing the most valuable type-strain genomes for metagenomic binning, comparative biology and taxonomic classification.</title>
        <authorList>
            <person name="Goeker M."/>
        </authorList>
    </citation>
    <scope>NUCLEOTIDE SEQUENCE [LARGE SCALE GENOMIC DNA]</scope>
    <source>
        <strain evidence="3 4">DSM 103377</strain>
    </source>
</reference>
<evidence type="ECO:0000259" key="2">
    <source>
        <dbReference type="Pfam" id="PF02894"/>
    </source>
</evidence>
<feature type="domain" description="Gfo/Idh/MocA-like oxidoreductase C-terminal" evidence="2">
    <location>
        <begin position="133"/>
        <end position="357"/>
    </location>
</feature>
<dbReference type="InterPro" id="IPR050424">
    <property type="entry name" value="Gfo-Idh-MocA_inositol_DH"/>
</dbReference>
<protein>
    <submittedName>
        <fullName evidence="3">Putative dehydrogenase</fullName>
    </submittedName>
</protein>
<dbReference type="PANTHER" id="PTHR43593:SF1">
    <property type="entry name" value="INOSITOL 2-DEHYDROGENASE"/>
    <property type="match status" value="1"/>
</dbReference>
<name>A0A840WMA0_9RHOB</name>
<keyword evidence="4" id="KW-1185">Reference proteome</keyword>
<gene>
    <name evidence="3" type="ORF">FHS89_001253</name>
</gene>
<dbReference type="InterPro" id="IPR000683">
    <property type="entry name" value="Gfo/Idh/MocA-like_OxRdtase_N"/>
</dbReference>
<dbReference type="EMBL" id="JACIJS010000003">
    <property type="protein sequence ID" value="MBB5515243.1"/>
    <property type="molecule type" value="Genomic_DNA"/>
</dbReference>
<dbReference type="GO" id="GO:0000166">
    <property type="term" value="F:nucleotide binding"/>
    <property type="evidence" value="ECO:0007669"/>
    <property type="project" value="InterPro"/>
</dbReference>
<dbReference type="Pfam" id="PF01408">
    <property type="entry name" value="GFO_IDH_MocA"/>
    <property type="match status" value="1"/>
</dbReference>
<dbReference type="InterPro" id="IPR036291">
    <property type="entry name" value="NAD(P)-bd_dom_sf"/>
</dbReference>
<dbReference type="SUPFAM" id="SSF55347">
    <property type="entry name" value="Glyceraldehyde-3-phosphate dehydrogenase-like, C-terminal domain"/>
    <property type="match status" value="1"/>
</dbReference>
<proteinExistence type="predicted"/>
<dbReference type="AlphaFoldDB" id="A0A840WMA0"/>
<dbReference type="InterPro" id="IPR004104">
    <property type="entry name" value="Gfo/Idh/MocA-like_OxRdtase_C"/>
</dbReference>
<feature type="domain" description="Gfo/Idh/MocA-like oxidoreductase N-terminal" evidence="1">
    <location>
        <begin position="2"/>
        <end position="113"/>
    </location>
</feature>
<dbReference type="Gene3D" id="3.40.50.720">
    <property type="entry name" value="NAD(P)-binding Rossmann-like Domain"/>
    <property type="match status" value="1"/>
</dbReference>
<dbReference type="Proteomes" id="UP000553766">
    <property type="component" value="Unassembled WGS sequence"/>
</dbReference>
<dbReference type="SUPFAM" id="SSF51735">
    <property type="entry name" value="NAD(P)-binding Rossmann-fold domains"/>
    <property type="match status" value="1"/>
</dbReference>
<organism evidence="3 4">
    <name type="scientific">Rubricella aquisinus</name>
    <dbReference type="NCBI Taxonomy" id="2028108"/>
    <lineage>
        <taxon>Bacteria</taxon>
        <taxon>Pseudomonadati</taxon>
        <taxon>Pseudomonadota</taxon>
        <taxon>Alphaproteobacteria</taxon>
        <taxon>Rhodobacterales</taxon>
        <taxon>Paracoccaceae</taxon>
        <taxon>Rubricella</taxon>
    </lineage>
</organism>